<dbReference type="InterPro" id="IPR029063">
    <property type="entry name" value="SAM-dependent_MTases_sf"/>
</dbReference>
<dbReference type="eggNOG" id="KOG2187">
    <property type="taxonomic scope" value="Eukaryota"/>
</dbReference>
<accession>E0VTS5</accession>
<keyword evidence="2 6" id="KW-0808">Transferase</keyword>
<dbReference type="HOGENOM" id="CLU_014689_4_2_1"/>
<keyword evidence="1 6" id="KW-0489">Methyltransferase</keyword>
<dbReference type="EC" id="2.1.1.35" evidence="4"/>
<dbReference type="GO" id="GO:0032259">
    <property type="term" value="P:methylation"/>
    <property type="evidence" value="ECO:0007669"/>
    <property type="project" value="UniProtKB-KW"/>
</dbReference>
<dbReference type="GO" id="GO:0030697">
    <property type="term" value="F:tRNA (uracil(54)-C5)-methyltransferase activity, S-adenosyl methionine-dependent"/>
    <property type="evidence" value="ECO:0007669"/>
    <property type="project" value="UniProtKB-EC"/>
</dbReference>
<dbReference type="GO" id="GO:0003723">
    <property type="term" value="F:RNA binding"/>
    <property type="evidence" value="ECO:0007669"/>
    <property type="project" value="TreeGrafter"/>
</dbReference>
<reference evidence="7" key="2">
    <citation type="submission" date="2007-04" db="EMBL/GenBank/DDBJ databases">
        <title>The genome of the human body louse.</title>
        <authorList>
            <consortium name="The Human Body Louse Genome Consortium"/>
            <person name="Kirkness E."/>
            <person name="Walenz B."/>
            <person name="Hass B."/>
            <person name="Bruggner R."/>
            <person name="Strausberg R."/>
        </authorList>
    </citation>
    <scope>NUCLEOTIDE SEQUENCE</scope>
    <source>
        <strain evidence="7">USDA</strain>
    </source>
</reference>
<evidence type="ECO:0000256" key="4">
    <source>
        <dbReference type="ARBA" id="ARBA00033763"/>
    </source>
</evidence>
<evidence type="ECO:0000256" key="1">
    <source>
        <dbReference type="ARBA" id="ARBA00022603"/>
    </source>
</evidence>
<comment type="similarity">
    <text evidence="6">Belongs to the class I-like SAM-binding methyltransferase superfamily. RNA M5U methyltransferase family.</text>
</comment>
<dbReference type="RefSeq" id="XP_002429519.1">
    <property type="nucleotide sequence ID" value="XM_002429474.1"/>
</dbReference>
<evidence type="ECO:0000313" key="7">
    <source>
        <dbReference type="EMBL" id="EEB16781.1"/>
    </source>
</evidence>
<dbReference type="KEGG" id="phu:Phum_PHUM437680"/>
<dbReference type="Proteomes" id="UP000009046">
    <property type="component" value="Unassembled WGS sequence"/>
</dbReference>
<dbReference type="PROSITE" id="PS51687">
    <property type="entry name" value="SAM_MT_RNA_M5U"/>
    <property type="match status" value="1"/>
</dbReference>
<dbReference type="EMBL" id="AAZO01005346">
    <property type="status" value="NOT_ANNOTATED_CDS"/>
    <property type="molecule type" value="Genomic_DNA"/>
</dbReference>
<evidence type="ECO:0000313" key="9">
    <source>
        <dbReference type="Proteomes" id="UP000009046"/>
    </source>
</evidence>
<evidence type="ECO:0000256" key="5">
    <source>
        <dbReference type="ARBA" id="ARBA00047278"/>
    </source>
</evidence>
<dbReference type="PANTHER" id="PTHR45904:SF2">
    <property type="entry name" value="TRNA (URACIL-5-)-METHYLTRANSFERASE HOMOLOG A"/>
    <property type="match status" value="1"/>
</dbReference>
<dbReference type="Gene3D" id="2.40.50.1070">
    <property type="match status" value="1"/>
</dbReference>
<sequence length="475" mass="53810">MQGMKRDYNGKIKNNSLSLEDQVLYTTIPLWKIPYEEQIKQKTQTARKYIAKLCNLILTRNPNLDGWIQRQKEENKGFLCKVDPMVRTCNPNGYKAKCEFRVGFDEVSNERVVGFKCAKSGVLSVCPGDRMIQLPHQMKLVVKLFEDYIKQSPLPPYVVETKSGFWHHLIVRVSMAGEVMLLIDMNSKNLTLQQLQYVKSDLSNFFFNGDGRVANVQSLYYHPHIEGQTDQVPSALELLGGMQRLIEPVMGTNFHIGPFTHFLTNACSAQTFYQAISDLVQPGPNVTIIDICAGIGAIGLTLAKKCKEVYAIEMLEQHIADGVLTAQMNNITNFSFLHGIAEEQLGDLLKTLEGRNKEIVCILDPPKLGAHKRIVDQVRMSPSVKRFVYVCNNHKSPVRLFLDFCASPLERGTYNFTGLPFVPVRIIPIDLAPHTPHSQLLVLFERCSSSTSRKSKELKPRKQPELEEFVVYTQC</sequence>
<dbReference type="GO" id="GO:0006396">
    <property type="term" value="P:RNA processing"/>
    <property type="evidence" value="ECO:0007669"/>
    <property type="project" value="InterPro"/>
</dbReference>
<keyword evidence="3 6" id="KW-0949">S-adenosyl-L-methionine</keyword>
<dbReference type="AlphaFoldDB" id="E0VTS5"/>
<dbReference type="InterPro" id="IPR045850">
    <property type="entry name" value="TRM2_met"/>
</dbReference>
<reference evidence="7" key="1">
    <citation type="submission" date="2007-04" db="EMBL/GenBank/DDBJ databases">
        <title>Annotation of Pediculus humanus corporis strain USDA.</title>
        <authorList>
            <person name="Kirkness E."/>
            <person name="Hannick L."/>
            <person name="Hass B."/>
            <person name="Bruggner R."/>
            <person name="Lawson D."/>
            <person name="Bidwell S."/>
            <person name="Joardar V."/>
            <person name="Caler E."/>
            <person name="Walenz B."/>
            <person name="Inman J."/>
            <person name="Schobel S."/>
            <person name="Galinsky K."/>
            <person name="Amedeo P."/>
            <person name="Strausberg R."/>
        </authorList>
    </citation>
    <scope>NUCLEOTIDE SEQUENCE</scope>
    <source>
        <strain evidence="7">USDA</strain>
    </source>
</reference>
<evidence type="ECO:0000313" key="8">
    <source>
        <dbReference type="EnsemblMetazoa" id="PHUM437680-PA"/>
    </source>
</evidence>
<dbReference type="InParanoid" id="E0VTS5"/>
<comment type="caution">
    <text evidence="6">Lacks conserved residue(s) required for the propagation of feature annotation.</text>
</comment>
<comment type="catalytic activity">
    <reaction evidence="5">
        <text>uridine(54) in tRNA + S-adenosyl-L-methionine = 5-methyluridine(54) in tRNA + S-adenosyl-L-homocysteine + H(+)</text>
        <dbReference type="Rhea" id="RHEA:42712"/>
        <dbReference type="Rhea" id="RHEA-COMP:10167"/>
        <dbReference type="Rhea" id="RHEA-COMP:10193"/>
        <dbReference type="ChEBI" id="CHEBI:15378"/>
        <dbReference type="ChEBI" id="CHEBI:57856"/>
        <dbReference type="ChEBI" id="CHEBI:59789"/>
        <dbReference type="ChEBI" id="CHEBI:65315"/>
        <dbReference type="ChEBI" id="CHEBI:74447"/>
        <dbReference type="EC" id="2.1.1.35"/>
    </reaction>
    <physiologicalReaction direction="left-to-right" evidence="5">
        <dbReference type="Rhea" id="RHEA:42713"/>
    </physiologicalReaction>
</comment>
<dbReference type="GeneID" id="8230842"/>
<dbReference type="InterPro" id="IPR010280">
    <property type="entry name" value="U5_MeTrfase_fam"/>
</dbReference>
<feature type="binding site" evidence="6">
    <location>
        <position position="364"/>
    </location>
    <ligand>
        <name>S-adenosyl-L-methionine</name>
        <dbReference type="ChEBI" id="CHEBI:59789"/>
    </ligand>
</feature>
<keyword evidence="9" id="KW-1185">Reference proteome</keyword>
<dbReference type="Gene3D" id="3.40.50.150">
    <property type="entry name" value="Vaccinia Virus protein VP39"/>
    <property type="match status" value="1"/>
</dbReference>
<dbReference type="SUPFAM" id="SSF53335">
    <property type="entry name" value="S-adenosyl-L-methionine-dependent methyltransferases"/>
    <property type="match status" value="1"/>
</dbReference>
<organism>
    <name type="scientific">Pediculus humanus subsp. corporis</name>
    <name type="common">Body louse</name>
    <dbReference type="NCBI Taxonomy" id="121224"/>
    <lineage>
        <taxon>Eukaryota</taxon>
        <taxon>Metazoa</taxon>
        <taxon>Ecdysozoa</taxon>
        <taxon>Arthropoda</taxon>
        <taxon>Hexapoda</taxon>
        <taxon>Insecta</taxon>
        <taxon>Pterygota</taxon>
        <taxon>Neoptera</taxon>
        <taxon>Paraneoptera</taxon>
        <taxon>Psocodea</taxon>
        <taxon>Troctomorpha</taxon>
        <taxon>Phthiraptera</taxon>
        <taxon>Anoplura</taxon>
        <taxon>Pediculidae</taxon>
        <taxon>Pediculus</taxon>
    </lineage>
</organism>
<proteinExistence type="inferred from homology"/>
<evidence type="ECO:0000256" key="3">
    <source>
        <dbReference type="ARBA" id="ARBA00022691"/>
    </source>
</evidence>
<dbReference type="OrthoDB" id="10250660at2759"/>
<dbReference type="EMBL" id="DS235773">
    <property type="protein sequence ID" value="EEB16781.1"/>
    <property type="molecule type" value="Genomic_DNA"/>
</dbReference>
<dbReference type="STRING" id="121224.E0VTS5"/>
<gene>
    <name evidence="8" type="primary">8230842</name>
    <name evidence="7" type="ORF">Phum_PHUM437680</name>
</gene>
<feature type="binding site" evidence="6">
    <location>
        <position position="313"/>
    </location>
    <ligand>
        <name>S-adenosyl-L-methionine</name>
        <dbReference type="ChEBI" id="CHEBI:59789"/>
    </ligand>
</feature>
<evidence type="ECO:0000256" key="6">
    <source>
        <dbReference type="PROSITE-ProRule" id="PRU01024"/>
    </source>
</evidence>
<dbReference type="VEuPathDB" id="VectorBase:PHUM437680"/>
<dbReference type="CTD" id="8230842"/>
<evidence type="ECO:0000256" key="2">
    <source>
        <dbReference type="ARBA" id="ARBA00022679"/>
    </source>
</evidence>
<protein>
    <recommendedName>
        <fullName evidence="4">tRNA (uracil(54)-C(5))-methyltransferase</fullName>
        <ecNumber evidence="4">2.1.1.35</ecNumber>
    </recommendedName>
</protein>
<dbReference type="CDD" id="cd02440">
    <property type="entry name" value="AdoMet_MTases"/>
    <property type="match status" value="1"/>
</dbReference>
<reference evidence="8" key="3">
    <citation type="submission" date="2020-05" db="UniProtKB">
        <authorList>
            <consortium name="EnsemblMetazoa"/>
        </authorList>
    </citation>
    <scope>IDENTIFICATION</scope>
    <source>
        <strain evidence="8">USDA</strain>
    </source>
</reference>
<name>E0VTS5_PEDHC</name>
<dbReference type="EnsemblMetazoa" id="PHUM437680-RA">
    <property type="protein sequence ID" value="PHUM437680-PA"/>
    <property type="gene ID" value="PHUM437680"/>
</dbReference>
<dbReference type="PANTHER" id="PTHR45904">
    <property type="entry name" value="TRNA (URACIL-5-)-METHYLTRANSFERASE"/>
    <property type="match status" value="1"/>
</dbReference>